<organism evidence="2 3">
    <name type="scientific">Flagellimonas oceani</name>
    <dbReference type="NCBI Taxonomy" id="2698672"/>
    <lineage>
        <taxon>Bacteria</taxon>
        <taxon>Pseudomonadati</taxon>
        <taxon>Bacteroidota</taxon>
        <taxon>Flavobacteriia</taxon>
        <taxon>Flavobacteriales</taxon>
        <taxon>Flavobacteriaceae</taxon>
        <taxon>Flagellimonas</taxon>
    </lineage>
</organism>
<proteinExistence type="predicted"/>
<sequence length="254" mass="27523">MRKHILSLSLLLICMNVFATETKLMVRAKAKDAKFVGSSIGGAHVIVRNTLNGQIMAEGNTTGSTGNTDLIMKSAHERYTQLSDNSTAGFLAVVDIDEPTFVSVEVLSPINKKNARVQASTQLWLIPGKDILGDGVVLEIPGYVVEILKPNTHQYIALESIPKSGLPIEANIVMMCGCPIEKEGVWDSGLMEVRAIVKKDGEPYAEVQLDNPAQNTFQGILGITTTGYYQITVYAYGAQTGNTGVDMVNYVVRD</sequence>
<reference evidence="2 3" key="1">
    <citation type="submission" date="2020-02" db="EMBL/GenBank/DDBJ databases">
        <title>Complete genome of Muricauda sp. 501str8.</title>
        <authorList>
            <person name="Dong B."/>
            <person name="Zhu S."/>
            <person name="Yang J."/>
            <person name="Chen J."/>
        </authorList>
    </citation>
    <scope>NUCLEOTIDE SEQUENCE [LARGE SCALE GENOMIC DNA]</scope>
    <source>
        <strain evidence="2 3">501str8</strain>
    </source>
</reference>
<feature type="signal peptide" evidence="1">
    <location>
        <begin position="1"/>
        <end position="19"/>
    </location>
</feature>
<feature type="chain" id="PRO_5026015298" description="DUF4198 domain-containing protein" evidence="1">
    <location>
        <begin position="20"/>
        <end position="254"/>
    </location>
</feature>
<gene>
    <name evidence="2" type="ORF">GVT53_05840</name>
</gene>
<keyword evidence="3" id="KW-1185">Reference proteome</keyword>
<dbReference type="RefSeq" id="WP_166247875.1">
    <property type="nucleotide sequence ID" value="NZ_CP049616.1"/>
</dbReference>
<protein>
    <recommendedName>
        <fullName evidence="4">DUF4198 domain-containing protein</fullName>
    </recommendedName>
</protein>
<evidence type="ECO:0008006" key="4">
    <source>
        <dbReference type="Google" id="ProtNLM"/>
    </source>
</evidence>
<name>A0A6G7J0X2_9FLAO</name>
<keyword evidence="1" id="KW-0732">Signal</keyword>
<evidence type="ECO:0000256" key="1">
    <source>
        <dbReference type="SAM" id="SignalP"/>
    </source>
</evidence>
<dbReference type="EMBL" id="CP049616">
    <property type="protein sequence ID" value="QII44214.1"/>
    <property type="molecule type" value="Genomic_DNA"/>
</dbReference>
<evidence type="ECO:0000313" key="2">
    <source>
        <dbReference type="EMBL" id="QII44214.1"/>
    </source>
</evidence>
<accession>A0A6G7J0X2</accession>
<dbReference type="Proteomes" id="UP000502928">
    <property type="component" value="Chromosome"/>
</dbReference>
<dbReference type="KEGG" id="mut:GVT53_05840"/>
<evidence type="ECO:0000313" key="3">
    <source>
        <dbReference type="Proteomes" id="UP000502928"/>
    </source>
</evidence>
<dbReference type="AlphaFoldDB" id="A0A6G7J0X2"/>